<evidence type="ECO:0000313" key="2">
    <source>
        <dbReference type="Proteomes" id="UP000625079"/>
    </source>
</evidence>
<gene>
    <name evidence="1" type="ORF">GCM10010987_62580</name>
</gene>
<dbReference type="Proteomes" id="UP000625079">
    <property type="component" value="Unassembled WGS sequence"/>
</dbReference>
<accession>A0AA88BBD4</accession>
<evidence type="ECO:0000313" key="1">
    <source>
        <dbReference type="EMBL" id="GGI31068.1"/>
    </source>
</evidence>
<proteinExistence type="predicted"/>
<reference evidence="1" key="1">
    <citation type="journal article" date="2014" name="Int. J. Syst. Evol. Microbiol.">
        <title>Complete genome sequence of Corynebacterium casei LMG S-19264T (=DSM 44701T), isolated from a smear-ripened cheese.</title>
        <authorList>
            <consortium name="US DOE Joint Genome Institute (JGI-PGF)"/>
            <person name="Walter F."/>
            <person name="Albersmeier A."/>
            <person name="Kalinowski J."/>
            <person name="Ruckert C."/>
        </authorList>
    </citation>
    <scope>NUCLEOTIDE SEQUENCE</scope>
    <source>
        <strain evidence="1">CGMCC 1.15034</strain>
    </source>
</reference>
<name>A0AA88BBD4_9BRAD</name>
<organism evidence="1 2">
    <name type="scientific">Bradyrhizobium guangdongense</name>
    <dbReference type="NCBI Taxonomy" id="1325090"/>
    <lineage>
        <taxon>Bacteria</taxon>
        <taxon>Pseudomonadati</taxon>
        <taxon>Pseudomonadota</taxon>
        <taxon>Alphaproteobacteria</taxon>
        <taxon>Hyphomicrobiales</taxon>
        <taxon>Nitrobacteraceae</taxon>
        <taxon>Bradyrhizobium</taxon>
    </lineage>
</organism>
<protein>
    <submittedName>
        <fullName evidence="1">Uncharacterized protein</fullName>
    </submittedName>
</protein>
<dbReference type="RefSeq" id="WP_164938417.1">
    <property type="nucleotide sequence ID" value="NZ_BMHC01000019.1"/>
</dbReference>
<comment type="caution">
    <text evidence="1">The sequence shown here is derived from an EMBL/GenBank/DDBJ whole genome shotgun (WGS) entry which is preliminary data.</text>
</comment>
<reference evidence="1" key="2">
    <citation type="submission" date="2022-12" db="EMBL/GenBank/DDBJ databases">
        <authorList>
            <person name="Sun Q."/>
            <person name="Zhou Y."/>
        </authorList>
    </citation>
    <scope>NUCLEOTIDE SEQUENCE</scope>
    <source>
        <strain evidence="1">CGMCC 1.15034</strain>
    </source>
</reference>
<sequence length="51" mass="5734">MTPVLLIARGCIIYWINVWIAPVECVFDAIETELARRGVAPEDFDRLSQAA</sequence>
<dbReference type="EMBL" id="BMHC01000019">
    <property type="protein sequence ID" value="GGI31068.1"/>
    <property type="molecule type" value="Genomic_DNA"/>
</dbReference>
<dbReference type="AlphaFoldDB" id="A0AA88BBD4"/>